<accession>A0ABM4CGJ4</accession>
<dbReference type="SUPFAM" id="SSF57667">
    <property type="entry name" value="beta-beta-alpha zinc fingers"/>
    <property type="match status" value="1"/>
</dbReference>
<dbReference type="Pfam" id="PF10523">
    <property type="entry name" value="BEN"/>
    <property type="match status" value="1"/>
</dbReference>
<feature type="domain" description="C2H2-type" evidence="3">
    <location>
        <begin position="43"/>
        <end position="71"/>
    </location>
</feature>
<feature type="region of interest" description="Disordered" evidence="2">
    <location>
        <begin position="133"/>
        <end position="201"/>
    </location>
</feature>
<keyword evidence="1" id="KW-0479">Metal-binding</keyword>
<dbReference type="PROSITE" id="PS00028">
    <property type="entry name" value="ZINC_FINGER_C2H2_1"/>
    <property type="match status" value="2"/>
</dbReference>
<dbReference type="InterPro" id="IPR036236">
    <property type="entry name" value="Znf_C2H2_sf"/>
</dbReference>
<feature type="compositionally biased region" description="Basic residues" evidence="2">
    <location>
        <begin position="168"/>
        <end position="179"/>
    </location>
</feature>
<keyword evidence="1" id="KW-0862">Zinc</keyword>
<keyword evidence="1" id="KW-0863">Zinc-finger</keyword>
<dbReference type="PANTHER" id="PTHR28665">
    <property type="entry name" value="BEN DOMAIN-CONTAINING PROTEIN 3"/>
    <property type="match status" value="1"/>
</dbReference>
<protein>
    <submittedName>
        <fullName evidence="6">Uncharacterized protein LOC100214531</fullName>
    </submittedName>
</protein>
<reference evidence="6" key="1">
    <citation type="submission" date="2025-08" db="UniProtKB">
        <authorList>
            <consortium name="RefSeq"/>
        </authorList>
    </citation>
    <scope>IDENTIFICATION</scope>
</reference>
<proteinExistence type="predicted"/>
<dbReference type="PANTHER" id="PTHR28665:SF1">
    <property type="entry name" value="BEN DOMAIN-CONTAINING PROTEIN 3"/>
    <property type="match status" value="1"/>
</dbReference>
<dbReference type="InterPro" id="IPR013087">
    <property type="entry name" value="Znf_C2H2_type"/>
</dbReference>
<feature type="region of interest" description="Disordered" evidence="2">
    <location>
        <begin position="1"/>
        <end position="28"/>
    </location>
</feature>
<dbReference type="InterPro" id="IPR033583">
    <property type="entry name" value="BEND3"/>
</dbReference>
<dbReference type="PROSITE" id="PS51457">
    <property type="entry name" value="BEN"/>
    <property type="match status" value="1"/>
</dbReference>
<evidence type="ECO:0000313" key="5">
    <source>
        <dbReference type="Proteomes" id="UP001652625"/>
    </source>
</evidence>
<dbReference type="SMART" id="SM00355">
    <property type="entry name" value="ZnF_C2H2"/>
    <property type="match status" value="2"/>
</dbReference>
<dbReference type="GeneID" id="100214531"/>
<evidence type="ECO:0000259" key="3">
    <source>
        <dbReference type="PROSITE" id="PS50157"/>
    </source>
</evidence>
<dbReference type="SMART" id="SM01025">
    <property type="entry name" value="BEN"/>
    <property type="match status" value="1"/>
</dbReference>
<dbReference type="Proteomes" id="UP001652625">
    <property type="component" value="Chromosome 09"/>
</dbReference>
<evidence type="ECO:0000256" key="2">
    <source>
        <dbReference type="SAM" id="MobiDB-lite"/>
    </source>
</evidence>
<dbReference type="RefSeq" id="XP_065660838.1">
    <property type="nucleotide sequence ID" value="XM_065804766.1"/>
</dbReference>
<gene>
    <name evidence="6" type="primary">LOC100214531</name>
</gene>
<evidence type="ECO:0000256" key="1">
    <source>
        <dbReference type="PROSITE-ProRule" id="PRU00042"/>
    </source>
</evidence>
<name>A0ABM4CGJ4_HYDVU</name>
<feature type="compositionally biased region" description="Basic and acidic residues" evidence="2">
    <location>
        <begin position="185"/>
        <end position="197"/>
    </location>
</feature>
<feature type="domain" description="BEN" evidence="4">
    <location>
        <begin position="307"/>
        <end position="423"/>
    </location>
</feature>
<evidence type="ECO:0000313" key="6">
    <source>
        <dbReference type="RefSeq" id="XP_065660838.1"/>
    </source>
</evidence>
<dbReference type="PROSITE" id="PS50157">
    <property type="entry name" value="ZINC_FINGER_C2H2_2"/>
    <property type="match status" value="1"/>
</dbReference>
<feature type="compositionally biased region" description="Basic and acidic residues" evidence="2">
    <location>
        <begin position="153"/>
        <end position="167"/>
    </location>
</feature>
<keyword evidence="5" id="KW-1185">Reference proteome</keyword>
<sequence>MSVGDSLSCLRPDTALSNHEPSPMPPRNAINVEDEGDFESVTYRCNVCREHFVIFSELEQHIINEHEGNLDSKKIQEKFIGVSCLNCNQSFIKVEDINHHNIVEHRKSIYHNDHEKCQSGKSEDFEENIDITFRVEENKSPQESNSSSSDRIPSNDKEEQRVRDSVRSHFHNNGSRKRRLSSDSWDPHERGSKHFEEPDQYFQSNQLKKNLVIDMSQVASIKMKPHSNCGSAEIIQYIKRVEDKLDSIIKHFNVPYIVNSTEKFQKQSFPSSAVFSEKHHFKKCSENLKIPLSHDMNTDQNSMQCDSSPIILNDQISTDLVKQVFQKSRNRGNFAKNLVYVVFSISERTGRNCYGRRGGALSGYKYPLDQKKLRAVRNAVFKMFPVENTEEEEAIWKRECVIAIDTALRGEMRNRILNIKSADNVDLNATT</sequence>
<evidence type="ECO:0000259" key="4">
    <source>
        <dbReference type="PROSITE" id="PS51457"/>
    </source>
</evidence>
<organism evidence="5 6">
    <name type="scientific">Hydra vulgaris</name>
    <name type="common">Hydra</name>
    <name type="synonym">Hydra attenuata</name>
    <dbReference type="NCBI Taxonomy" id="6087"/>
    <lineage>
        <taxon>Eukaryota</taxon>
        <taxon>Metazoa</taxon>
        <taxon>Cnidaria</taxon>
        <taxon>Hydrozoa</taxon>
        <taxon>Hydroidolina</taxon>
        <taxon>Anthoathecata</taxon>
        <taxon>Aplanulata</taxon>
        <taxon>Hydridae</taxon>
        <taxon>Hydra</taxon>
    </lineage>
</organism>
<dbReference type="InterPro" id="IPR018379">
    <property type="entry name" value="BEN_domain"/>
</dbReference>